<evidence type="ECO:0000256" key="2">
    <source>
        <dbReference type="SAM" id="MobiDB-lite"/>
    </source>
</evidence>
<dbReference type="InterPro" id="IPR034706">
    <property type="entry name" value="CpoB"/>
</dbReference>
<dbReference type="NCBIfam" id="TIGR02795">
    <property type="entry name" value="tol_pal_ybgF"/>
    <property type="match status" value="1"/>
</dbReference>
<dbReference type="AlphaFoldDB" id="A0A5A9W6F9"/>
<keyword evidence="1" id="KW-0175">Coiled coil</keyword>
<dbReference type="HAMAP" id="MF_02066">
    <property type="entry name" value="CpoB"/>
    <property type="match status" value="1"/>
</dbReference>
<dbReference type="Gene3D" id="1.20.5.110">
    <property type="match status" value="1"/>
</dbReference>
<dbReference type="GO" id="GO:0043093">
    <property type="term" value="P:FtsZ-dependent cytokinesis"/>
    <property type="evidence" value="ECO:0007669"/>
    <property type="project" value="UniProtKB-UniRule"/>
</dbReference>
<dbReference type="InterPro" id="IPR011990">
    <property type="entry name" value="TPR-like_helical_dom_sf"/>
</dbReference>
<keyword evidence="1" id="KW-0732">Signal</keyword>
<sequence precursor="true">MMKHSLKALLLTMTLPVSALVYGQVPVFQISGSDASRMDQGFSTQSAQSELILLVQQLQEEVQQLRGELETAQHKLNRLEADSRDRYRDVDRRLSVLMQAALESADAAGGAPMMDMSPAPAEETAEAAPTPATPSEASSVSDQEAYDQAFALVRERRFAEAIKAFEAFVQSYPDRDNTANGYYWLGELYLAQQTPAQARVHFEKVLEAFASHHKVPDTMYKLGVTYAQLGEMERSRSMLSRVQSEFPQSTAATLARNYRPPNQ</sequence>
<dbReference type="Proteomes" id="UP000325302">
    <property type="component" value="Unassembled WGS sequence"/>
</dbReference>
<name>A0A5A9W6F9_9GAMM</name>
<dbReference type="Pfam" id="PF16331">
    <property type="entry name" value="TolA_bind_tri"/>
    <property type="match status" value="1"/>
</dbReference>
<keyword evidence="1" id="KW-0131">Cell cycle</keyword>
<gene>
    <name evidence="4" type="primary">ybgF</name>
    <name evidence="1" type="synonym">cpoB</name>
    <name evidence="4" type="ORF">E1H14_06795</name>
</gene>
<dbReference type="InterPro" id="IPR019734">
    <property type="entry name" value="TPR_rpt"/>
</dbReference>
<comment type="subcellular location">
    <subcellularLocation>
        <location evidence="1">Periplasm</location>
    </subcellularLocation>
</comment>
<feature type="chain" id="PRO_5023543250" description="Cell division coordinator CpoB" evidence="1">
    <location>
        <begin position="20"/>
        <end position="263"/>
    </location>
</feature>
<keyword evidence="1" id="KW-0132">Cell division</keyword>
<dbReference type="Pfam" id="PF13432">
    <property type="entry name" value="TPR_16"/>
    <property type="match status" value="1"/>
</dbReference>
<feature type="region of interest" description="Disordered" evidence="2">
    <location>
        <begin position="107"/>
        <end position="142"/>
    </location>
</feature>
<feature type="signal peptide" evidence="1">
    <location>
        <begin position="1"/>
        <end position="19"/>
    </location>
</feature>
<evidence type="ECO:0000256" key="1">
    <source>
        <dbReference type="HAMAP-Rule" id="MF_02066"/>
    </source>
</evidence>
<feature type="compositionally biased region" description="Low complexity" evidence="2">
    <location>
        <begin position="107"/>
        <end position="139"/>
    </location>
</feature>
<keyword evidence="5" id="KW-1185">Reference proteome</keyword>
<dbReference type="InterPro" id="IPR014162">
    <property type="entry name" value="CpoB_C"/>
</dbReference>
<dbReference type="OrthoDB" id="9768142at2"/>
<dbReference type="Gene3D" id="1.25.40.10">
    <property type="entry name" value="Tetratricopeptide repeat domain"/>
    <property type="match status" value="1"/>
</dbReference>
<protein>
    <recommendedName>
        <fullName evidence="1">Cell division coordinator CpoB</fullName>
    </recommendedName>
</protein>
<dbReference type="GO" id="GO:0070206">
    <property type="term" value="P:protein trimerization"/>
    <property type="evidence" value="ECO:0007669"/>
    <property type="project" value="InterPro"/>
</dbReference>
<accession>A0A5A9W6F9</accession>
<feature type="domain" description="YbgF trimerisation" evidence="3">
    <location>
        <begin position="43"/>
        <end position="100"/>
    </location>
</feature>
<dbReference type="InterPro" id="IPR032519">
    <property type="entry name" value="YbgF_tri"/>
</dbReference>
<comment type="caution">
    <text evidence="4">The sequence shown here is derived from an EMBL/GenBank/DDBJ whole genome shotgun (WGS) entry which is preliminary data.</text>
</comment>
<evidence type="ECO:0000259" key="3">
    <source>
        <dbReference type="Pfam" id="PF16331"/>
    </source>
</evidence>
<organism evidence="4 5">
    <name type="scientific">Nitrincola tapanii</name>
    <dbReference type="NCBI Taxonomy" id="1708751"/>
    <lineage>
        <taxon>Bacteria</taxon>
        <taxon>Pseudomonadati</taxon>
        <taxon>Pseudomonadota</taxon>
        <taxon>Gammaproteobacteria</taxon>
        <taxon>Oceanospirillales</taxon>
        <taxon>Oceanospirillaceae</taxon>
        <taxon>Nitrincola</taxon>
    </lineage>
</organism>
<dbReference type="GO" id="GO:0030288">
    <property type="term" value="C:outer membrane-bounded periplasmic space"/>
    <property type="evidence" value="ECO:0007669"/>
    <property type="project" value="UniProtKB-UniRule"/>
</dbReference>
<dbReference type="EMBL" id="SMRS01000004">
    <property type="protein sequence ID" value="KAA0875121.1"/>
    <property type="molecule type" value="Genomic_DNA"/>
</dbReference>
<comment type="function">
    <text evidence="1">Mediates coordination of peptidoglycan synthesis and outer membrane constriction during cell division.</text>
</comment>
<keyword evidence="1" id="KW-0574">Periplasm</keyword>
<feature type="coiled-coil region" evidence="1">
    <location>
        <begin position="48"/>
        <end position="82"/>
    </location>
</feature>
<dbReference type="SUPFAM" id="SSF48452">
    <property type="entry name" value="TPR-like"/>
    <property type="match status" value="1"/>
</dbReference>
<comment type="similarity">
    <text evidence="1">Belongs to the CpoB family.</text>
</comment>
<reference evidence="4 5" key="1">
    <citation type="submission" date="2019-03" db="EMBL/GenBank/DDBJ databases">
        <title>Nitrincola sp. nov. isolated from an Indian soda lake.</title>
        <authorList>
            <person name="Joshi A."/>
            <person name="Thite S.V."/>
            <person name="Joseph N."/>
            <person name="Dhotre D."/>
            <person name="Moorthy M."/>
            <person name="Shouche Y.S."/>
        </authorList>
    </citation>
    <scope>NUCLEOTIDE SEQUENCE [LARGE SCALE GENOMIC DNA]</scope>
    <source>
        <strain evidence="4 5">MEB193</strain>
    </source>
</reference>
<evidence type="ECO:0000313" key="5">
    <source>
        <dbReference type="Proteomes" id="UP000325302"/>
    </source>
</evidence>
<evidence type="ECO:0000313" key="4">
    <source>
        <dbReference type="EMBL" id="KAA0875121.1"/>
    </source>
</evidence>
<proteinExistence type="inferred from homology"/>
<dbReference type="Pfam" id="PF13174">
    <property type="entry name" value="TPR_6"/>
    <property type="match status" value="1"/>
</dbReference>